<name>A0A1I7XZ70_9BILA</name>
<feature type="region of interest" description="Disordered" evidence="1">
    <location>
        <begin position="53"/>
        <end position="75"/>
    </location>
</feature>
<feature type="compositionally biased region" description="Basic and acidic residues" evidence="1">
    <location>
        <begin position="53"/>
        <end position="73"/>
    </location>
</feature>
<evidence type="ECO:0000256" key="1">
    <source>
        <dbReference type="SAM" id="MobiDB-lite"/>
    </source>
</evidence>
<reference evidence="3" key="1">
    <citation type="submission" date="2016-11" db="UniProtKB">
        <authorList>
            <consortium name="WormBaseParasite"/>
        </authorList>
    </citation>
    <scope>IDENTIFICATION</scope>
</reference>
<protein>
    <submittedName>
        <fullName evidence="3">Transposase</fullName>
    </submittedName>
</protein>
<evidence type="ECO:0000313" key="2">
    <source>
        <dbReference type="Proteomes" id="UP000095287"/>
    </source>
</evidence>
<keyword evidence="2" id="KW-1185">Reference proteome</keyword>
<dbReference type="Proteomes" id="UP000095287">
    <property type="component" value="Unplaced"/>
</dbReference>
<sequence length="103" mass="12219">MCEAGDNWFYYRFIEGRCLLQYESTIETVQKVQSPTEILINNESGFPEISLDAKADKIEDKSPESNRQGEQKEPALLVKWQREKTEKQYKQDRYLVMHGRETR</sequence>
<organism evidence="2 3">
    <name type="scientific">Steinernema glaseri</name>
    <dbReference type="NCBI Taxonomy" id="37863"/>
    <lineage>
        <taxon>Eukaryota</taxon>
        <taxon>Metazoa</taxon>
        <taxon>Ecdysozoa</taxon>
        <taxon>Nematoda</taxon>
        <taxon>Chromadorea</taxon>
        <taxon>Rhabditida</taxon>
        <taxon>Tylenchina</taxon>
        <taxon>Panagrolaimomorpha</taxon>
        <taxon>Strongyloidoidea</taxon>
        <taxon>Steinernematidae</taxon>
        <taxon>Steinernema</taxon>
    </lineage>
</organism>
<dbReference type="AlphaFoldDB" id="A0A1I7XZ70"/>
<dbReference type="WBParaSite" id="L893_g11103.t1">
    <property type="protein sequence ID" value="L893_g11103.t1"/>
    <property type="gene ID" value="L893_g11103"/>
</dbReference>
<proteinExistence type="predicted"/>
<evidence type="ECO:0000313" key="3">
    <source>
        <dbReference type="WBParaSite" id="L893_g11103.t1"/>
    </source>
</evidence>
<accession>A0A1I7XZ70</accession>